<feature type="transmembrane region" description="Helical" evidence="6">
    <location>
        <begin position="187"/>
        <end position="207"/>
    </location>
</feature>
<evidence type="ECO:0000256" key="2">
    <source>
        <dbReference type="ARBA" id="ARBA00022448"/>
    </source>
</evidence>
<keyword evidence="6" id="KW-0592">Phosphate transport</keyword>
<sequence length="828" mass="91736">MFSSIVFIIVVMLLLLAALDLFVGVSNDAANFLNSAIGTRIAPLAVVLVVASLGVLMGATFSSGMMEIARKGMLYPEMFSFGEIILIFVAVMISDVLLLNLFNSFGLPTSTTVSIIFELLGAATFASFFKVYGTGLSYSEIFNYIKLDRTATIVSAILLSVVIAFITGMVVQFVCRLLFTFRFERTVKYLGGIYCGLSISAIAYFLIMKGAKGASFMKPEYLEFMNAHFSTIMWTIFASFALIGQIMVLFKRNVFCLIILAGTFALAFSFAGNDLVNFVGVPLAALDSYQNWSQFGAGDSSFMMDCLNETNRTSTIWLFTAGAIMCVTLWVSKKARQVIQTSINLSSSTSGTREQFGASTLGRIITRIGLGVSRTVYKAMPDSGVSYIKKRYTKPLVKKGEDRLPFDYVRASINLVIAATLISVATSLKLPLSTTYVCFMVAMGTSFADGAWDRESAVYRISGVVTVIAGWFLTGISAFTFACFIGFILFNLGYIAALCITPFVFVLIIYTNFFRKSKSDAAISELSAKTDQEILQSVANSVPEYFTKELESLQVSIDAFFDDNEFQLRRARNKASNILESLSEKRRAYYSLAIDNTKDLLSSKAVSRAKCTNDAKFFFYLVFSNMKEASKSVHYAIDQAVNHVANRHTIFSGVMKQSLYELLKRVERLNDDLASIREQANYQSVENLVKHSKKLNRDIDKCQLELVAIIGSEHVSMHSSEMYLTFLQCMRDIANRYVAVCMQAHALAEIVYGLKSSRDADSQAQSIVMATAFRQERSELAISDSQTQQSPVLKISDEIPAQRVGYLVDNDDSYVELPKSPAQMESEK</sequence>
<dbReference type="EMBL" id="JAGFNY010000003">
    <property type="protein sequence ID" value="MBW7569697.1"/>
    <property type="molecule type" value="Genomic_DNA"/>
</dbReference>
<feature type="transmembrane region" description="Helical" evidence="6">
    <location>
        <begin position="464"/>
        <end position="488"/>
    </location>
</feature>
<feature type="transmembrane region" description="Helical" evidence="6">
    <location>
        <begin position="6"/>
        <end position="25"/>
    </location>
</feature>
<feature type="transmembrane region" description="Helical" evidence="6">
    <location>
        <begin position="494"/>
        <end position="514"/>
    </location>
</feature>
<accession>A0ABS7DEG6</accession>
<feature type="transmembrane region" description="Helical" evidence="6">
    <location>
        <begin position="153"/>
        <end position="175"/>
    </location>
</feature>
<feature type="transmembrane region" description="Helical" evidence="6">
    <location>
        <begin position="113"/>
        <end position="133"/>
    </location>
</feature>
<keyword evidence="3 6" id="KW-0812">Transmembrane</keyword>
<name>A0ABS7DEG6_9GAMM</name>
<feature type="coiled-coil region" evidence="7">
    <location>
        <begin position="659"/>
        <end position="705"/>
    </location>
</feature>
<evidence type="ECO:0000256" key="5">
    <source>
        <dbReference type="ARBA" id="ARBA00023136"/>
    </source>
</evidence>
<dbReference type="InterPro" id="IPR001204">
    <property type="entry name" value="Phos_transporter"/>
</dbReference>
<comment type="caution">
    <text evidence="8">The sequence shown here is derived from an EMBL/GenBank/DDBJ whole genome shotgun (WGS) entry which is preliminary data.</text>
</comment>
<organism evidence="8 9">
    <name type="scientific">Succinivibrio faecicola</name>
    <dbReference type="NCBI Taxonomy" id="2820300"/>
    <lineage>
        <taxon>Bacteria</taxon>
        <taxon>Pseudomonadati</taxon>
        <taxon>Pseudomonadota</taxon>
        <taxon>Gammaproteobacteria</taxon>
        <taxon>Aeromonadales</taxon>
        <taxon>Succinivibrionaceae</taxon>
        <taxon>Succinivibrio</taxon>
    </lineage>
</organism>
<feature type="transmembrane region" description="Helical" evidence="6">
    <location>
        <begin position="314"/>
        <end position="332"/>
    </location>
</feature>
<evidence type="ECO:0000256" key="6">
    <source>
        <dbReference type="RuleBase" id="RU363058"/>
    </source>
</evidence>
<comment type="subcellular location">
    <subcellularLocation>
        <location evidence="1 6">Membrane</location>
        <topology evidence="1 6">Multi-pass membrane protein</topology>
    </subcellularLocation>
</comment>
<feature type="transmembrane region" description="Helical" evidence="6">
    <location>
        <begin position="227"/>
        <end position="247"/>
    </location>
</feature>
<feature type="transmembrane region" description="Helical" evidence="6">
    <location>
        <begin position="79"/>
        <end position="101"/>
    </location>
</feature>
<keyword evidence="5 6" id="KW-0472">Membrane</keyword>
<protein>
    <recommendedName>
        <fullName evidence="6">Phosphate transporter</fullName>
    </recommendedName>
</protein>
<evidence type="ECO:0000256" key="1">
    <source>
        <dbReference type="ARBA" id="ARBA00004141"/>
    </source>
</evidence>
<dbReference type="Proteomes" id="UP000731465">
    <property type="component" value="Unassembled WGS sequence"/>
</dbReference>
<dbReference type="PANTHER" id="PTHR11101:SF16">
    <property type="entry name" value="PHOSPHATE TRANSPORTER"/>
    <property type="match status" value="1"/>
</dbReference>
<gene>
    <name evidence="8" type="ORF">J5V48_02190</name>
</gene>
<evidence type="ECO:0000313" key="8">
    <source>
        <dbReference type="EMBL" id="MBW7569697.1"/>
    </source>
</evidence>
<evidence type="ECO:0000256" key="4">
    <source>
        <dbReference type="ARBA" id="ARBA00022989"/>
    </source>
</evidence>
<keyword evidence="7" id="KW-0175">Coiled coil</keyword>
<feature type="transmembrane region" description="Helical" evidence="6">
    <location>
        <begin position="37"/>
        <end position="59"/>
    </location>
</feature>
<dbReference type="Pfam" id="PF01384">
    <property type="entry name" value="PHO4"/>
    <property type="match status" value="1"/>
</dbReference>
<feature type="transmembrane region" description="Helical" evidence="6">
    <location>
        <begin position="254"/>
        <end position="272"/>
    </location>
</feature>
<comment type="similarity">
    <text evidence="6">Belongs to the inorganic phosphate transporter (PiT) (TC 2.A.20) family.</text>
</comment>
<evidence type="ECO:0000313" key="9">
    <source>
        <dbReference type="Proteomes" id="UP000731465"/>
    </source>
</evidence>
<reference evidence="8 9" key="1">
    <citation type="submission" date="2021-03" db="EMBL/GenBank/DDBJ databases">
        <title>Succinivibrio sp. nov. isolated from feces of cow.</title>
        <authorList>
            <person name="Choi J.-Y."/>
        </authorList>
    </citation>
    <scope>NUCLEOTIDE SEQUENCE [LARGE SCALE GENOMIC DNA]</scope>
    <source>
        <strain evidence="8 9">AGMB01872</strain>
    </source>
</reference>
<evidence type="ECO:0000256" key="7">
    <source>
        <dbReference type="SAM" id="Coils"/>
    </source>
</evidence>
<keyword evidence="4 6" id="KW-1133">Transmembrane helix</keyword>
<evidence type="ECO:0000256" key="3">
    <source>
        <dbReference type="ARBA" id="ARBA00022692"/>
    </source>
</evidence>
<dbReference type="PANTHER" id="PTHR11101">
    <property type="entry name" value="PHOSPHATE TRANSPORTER"/>
    <property type="match status" value="1"/>
</dbReference>
<keyword evidence="9" id="KW-1185">Reference proteome</keyword>
<dbReference type="RefSeq" id="WP_219936596.1">
    <property type="nucleotide sequence ID" value="NZ_JAGFNY010000003.1"/>
</dbReference>
<proteinExistence type="inferred from homology"/>
<keyword evidence="2 6" id="KW-0813">Transport</keyword>